<feature type="signal peptide" evidence="1">
    <location>
        <begin position="1"/>
        <end position="30"/>
    </location>
</feature>
<sequence>MKKTSKKALSLLLALVMLLTSLSVGFTAFAADGDLYQNFIDTLSLDGVANASWPGSAQQTGSDSEGYTKFSVTMTDPNGNLEKAAVAFKELVDSIAPNHMNTGVRDDTNTLKGVRDEILNTLQNTYHLTGDLWTTAQAAANAFTAYQEGDADSGGGFFSAPSVPQKRDYLFTLQRNIPAYLLTFDSVADVPDSIAGSLNYWYWHDTQSGGSFGSYWRNLVLQYQGHGHDDYTETEVNTTIPSTLKSFDSWWSANGSKDLENLTGDEISTIVSEAQAQVDAMTAAGLWTDAVMDHFFSDFDAIKTFINDAQTLVDLAYARQYVEDIKEAMDSHTPADMDHDSLTALYTELTSLKSDLQANCTTDAQNRALEEAGLTWEEVNAYIASVNEEIEVDNLEGYKAAVDAIIATVPDLAAATDDALLAASAQSQEQWALISACTQDAIDRVFTDGTAYVTEFIQNVQVEMDARALADDVAGFGAYFATKLTTDLTTLDTDTLLTWRTDDNAQFTAMQQYQQAAIDRVYGEGYYAKIEAYIASIDSTLQARAEAQIDAAVDNYQEYGSITILNYKEVSAAIGGVETKIFAPEGPITLTEEYQQKYDSFAGIMDEYNAFVDSNGTSNWIEPQVDYPSRQGGMAGDVFRDSEDVYEVTPEKLETVIASLDGLMQNQGLSDLLGLDQVISELIKAAISDNLYTDQMVNTIVVGIYGMITDLLGSLDLGTLGTLLNLVGGIDGLLADLDIAIYPADVATTIHGDLYPEPHNAMINAGDWNAYAEANPSWGVDTAENKREAFVNAVSYALGGLQTALWPILTNQNYTGKAASIVDITINGVGVYGNDIVPLLELLGCDNIMPASQYNTLRWSYELLPPILNPLLDWVEKLADQPVSYVLDLLPKLAYIMEFDMLTSHIKAINVSIRAKALFGAVDLDILETAIGSNNLYDLLTKNLSEINGTAIDWTMLSDINKLLSFVLGTVAPDANLVLPTIDQSYLASLGTINQNVSSVRPGGTRNEYVTDKPAVLMFLLRYVLSMVGDSDFMDALFALIGQMTGSEIAISDDIMGIITGLGANPDGVICALTELFVPATYEAKELNYLKSDKVPVYNEDGTIATDEEGNEIWVNQSINEVTYSEDWTKDQAQFISDNLSDFVDNMMIILGGADMPGLGEMIRSYIADQFYTNDTINMIVNMVMELLSGIDFDLISLLDQLVGVDLSSWKAAYEEGNHDWGVTPGDTESFKNGLKTALSPFAPILATLLSGEEVNDLTVLGTVTMKSYAGYKNGIVPLLEALGCAEEDILTNDEFVALCAGGENNYNAIIGAIIDPLLNLVDRVYDDPINTLMEILPNVLYFLSCGNLQVCVENVMQSVFVLLDTVRPIYNLSFDLDLDVQRLLPELLATIEVNGQPLALTIPFLSDFSQLCVGTVTPYQSASGEIAYRLEDVDQADFVTVLMRNIVDLIFYQENINTVVDLVGSYVNMSDENKATLAEILGTFAEMYKEDNGVDKIMNAVYVIYKGVYDAGEGAISGLGDLNDRWSAVFEMLYNSGNPVLEELAKTADELLDWLTFGFITGEGIGTAGLIDFFDRLSAFFTGRVTDVSISQTEADMYEGTTMTLSLSFKPVTVKNTNAAWTTSDASIATVENGVVTAVGPGDAEITATTEDGGLVVSCVVRVRADKTALNEAIAFVESTELTEEQAAAIETTLNAAKYVRDRELATQEDVDSVTEVLLDALKSLDLGGSIESVVITQNGEAVGQVVYQQVKWYNRWNSTPVELGIQINEGTNVRSITWSYANWSVDDPEADIEAAEDGMTALIRAKNSVVGAHTCWIQVTVEDVYGNKVTSDPVKVRFYNYDWQK</sequence>
<reference evidence="3" key="1">
    <citation type="submission" date="2020-10" db="EMBL/GenBank/DDBJ databases">
        <authorList>
            <person name="Gilroy R."/>
        </authorList>
    </citation>
    <scope>NUCLEOTIDE SEQUENCE</scope>
    <source>
        <strain evidence="3">CHK176-6737</strain>
    </source>
</reference>
<dbReference type="SUPFAM" id="SSF49373">
    <property type="entry name" value="Invasin/intimin cell-adhesion fragments"/>
    <property type="match status" value="1"/>
</dbReference>
<protein>
    <submittedName>
        <fullName evidence="3">Ig-like domain-containing protein</fullName>
    </submittedName>
</protein>
<dbReference type="Gene3D" id="1.20.1270.90">
    <property type="entry name" value="AF1782-like"/>
    <property type="match status" value="1"/>
</dbReference>
<dbReference type="Pfam" id="PF02368">
    <property type="entry name" value="Big_2"/>
    <property type="match status" value="1"/>
</dbReference>
<comment type="caution">
    <text evidence="3">The sequence shown here is derived from an EMBL/GenBank/DDBJ whole genome shotgun (WGS) entry which is preliminary data.</text>
</comment>
<dbReference type="SMART" id="SM00635">
    <property type="entry name" value="BID_2"/>
    <property type="match status" value="1"/>
</dbReference>
<reference evidence="3" key="2">
    <citation type="journal article" date="2021" name="PeerJ">
        <title>Extensive microbial diversity within the chicken gut microbiome revealed by metagenomics and culture.</title>
        <authorList>
            <person name="Gilroy R."/>
            <person name="Ravi A."/>
            <person name="Getino M."/>
            <person name="Pursley I."/>
            <person name="Horton D.L."/>
            <person name="Alikhan N.F."/>
            <person name="Baker D."/>
            <person name="Gharbi K."/>
            <person name="Hall N."/>
            <person name="Watson M."/>
            <person name="Adriaenssens E.M."/>
            <person name="Foster-Nyarko E."/>
            <person name="Jarju S."/>
            <person name="Secka A."/>
            <person name="Antonio M."/>
            <person name="Oren A."/>
            <person name="Chaudhuri R.R."/>
            <person name="La Ragione R."/>
            <person name="Hildebrand F."/>
            <person name="Pallen M.J."/>
        </authorList>
    </citation>
    <scope>NUCLEOTIDE SEQUENCE</scope>
    <source>
        <strain evidence="3">CHK176-6737</strain>
    </source>
</reference>
<keyword evidence="1" id="KW-0732">Signal</keyword>
<dbReference type="EMBL" id="DVNM01000027">
    <property type="protein sequence ID" value="HIU69318.1"/>
    <property type="molecule type" value="Genomic_DNA"/>
</dbReference>
<evidence type="ECO:0000313" key="3">
    <source>
        <dbReference type="EMBL" id="HIU69318.1"/>
    </source>
</evidence>
<name>A0A9D1SNW3_9FIRM</name>
<dbReference type="Proteomes" id="UP000824125">
    <property type="component" value="Unassembled WGS sequence"/>
</dbReference>
<dbReference type="Gene3D" id="2.60.40.1080">
    <property type="match status" value="1"/>
</dbReference>
<organism evidence="3 4">
    <name type="scientific">Candidatus Scybalenecus merdavium</name>
    <dbReference type="NCBI Taxonomy" id="2840939"/>
    <lineage>
        <taxon>Bacteria</taxon>
        <taxon>Bacillati</taxon>
        <taxon>Bacillota</taxon>
        <taxon>Clostridia</taxon>
        <taxon>Eubacteriales</taxon>
        <taxon>Oscillospiraceae</taxon>
        <taxon>Oscillospiraceae incertae sedis</taxon>
        <taxon>Candidatus Scybalenecus</taxon>
    </lineage>
</organism>
<evidence type="ECO:0000313" key="4">
    <source>
        <dbReference type="Proteomes" id="UP000824125"/>
    </source>
</evidence>
<proteinExistence type="predicted"/>
<dbReference type="InterPro" id="IPR008964">
    <property type="entry name" value="Invasin/intimin_cell_adhesion"/>
</dbReference>
<gene>
    <name evidence="3" type="ORF">IAD23_05095</name>
</gene>
<feature type="chain" id="PRO_5039556545" evidence="1">
    <location>
        <begin position="31"/>
        <end position="1847"/>
    </location>
</feature>
<evidence type="ECO:0000259" key="2">
    <source>
        <dbReference type="SMART" id="SM00635"/>
    </source>
</evidence>
<evidence type="ECO:0000256" key="1">
    <source>
        <dbReference type="SAM" id="SignalP"/>
    </source>
</evidence>
<feature type="domain" description="BIG2" evidence="2">
    <location>
        <begin position="1585"/>
        <end position="1661"/>
    </location>
</feature>
<dbReference type="InterPro" id="IPR003343">
    <property type="entry name" value="Big_2"/>
</dbReference>
<accession>A0A9D1SNW3</accession>